<feature type="repeat" description="Pumilio" evidence="7">
    <location>
        <begin position="982"/>
        <end position="1005"/>
    </location>
</feature>
<feature type="region of interest" description="Disordered" evidence="8">
    <location>
        <begin position="686"/>
        <end position="825"/>
    </location>
</feature>
<feature type="compositionally biased region" description="Low complexity" evidence="8">
    <location>
        <begin position="22"/>
        <end position="46"/>
    </location>
</feature>
<feature type="compositionally biased region" description="Polar residues" evidence="8">
    <location>
        <begin position="315"/>
        <end position="324"/>
    </location>
</feature>
<feature type="compositionally biased region" description="Low complexity" evidence="8">
    <location>
        <begin position="219"/>
        <end position="228"/>
    </location>
</feature>
<dbReference type="OrthoDB" id="668540at2759"/>
<dbReference type="GO" id="GO:0005737">
    <property type="term" value="C:cytoplasm"/>
    <property type="evidence" value="ECO:0007669"/>
    <property type="project" value="UniProtKB-SubCell"/>
</dbReference>
<dbReference type="PROSITE" id="PS50303">
    <property type="entry name" value="PUM_HD"/>
    <property type="match status" value="1"/>
</dbReference>
<evidence type="ECO:0000313" key="11">
    <source>
        <dbReference type="Proteomes" id="UP000827284"/>
    </source>
</evidence>
<reference evidence="10" key="1">
    <citation type="submission" date="2021-11" db="EMBL/GenBank/DDBJ databases">
        <authorList>
            <person name="Herlambang A."/>
            <person name="Guo Y."/>
            <person name="Takashima Y."/>
            <person name="Nishizawa T."/>
        </authorList>
    </citation>
    <scope>NUCLEOTIDE SEQUENCE</scope>
    <source>
        <strain evidence="10">E1425</strain>
    </source>
</reference>
<feature type="repeat" description="Pumilio" evidence="7">
    <location>
        <begin position="1053"/>
        <end position="1088"/>
    </location>
</feature>
<dbReference type="Gene3D" id="1.25.10.10">
    <property type="entry name" value="Leucine-rich Repeat Variant"/>
    <property type="match status" value="1"/>
</dbReference>
<evidence type="ECO:0000256" key="6">
    <source>
        <dbReference type="ARBA" id="ARBA00081811"/>
    </source>
</evidence>
<dbReference type="PROSITE" id="PS50302">
    <property type="entry name" value="PUM"/>
    <property type="match status" value="7"/>
</dbReference>
<evidence type="ECO:0000313" key="10">
    <source>
        <dbReference type="EMBL" id="GJJ70192.1"/>
    </source>
</evidence>
<feature type="compositionally biased region" description="Low complexity" evidence="8">
    <location>
        <begin position="138"/>
        <end position="165"/>
    </location>
</feature>
<dbReference type="CDD" id="cd07920">
    <property type="entry name" value="Pumilio"/>
    <property type="match status" value="1"/>
</dbReference>
<evidence type="ECO:0000256" key="4">
    <source>
        <dbReference type="ARBA" id="ARBA00022884"/>
    </source>
</evidence>
<dbReference type="Proteomes" id="UP000827284">
    <property type="component" value="Unassembled WGS sequence"/>
</dbReference>
<gene>
    <name evidence="10" type="ORF">EMPS_02541</name>
</gene>
<keyword evidence="3" id="KW-0677">Repeat</keyword>
<reference evidence="10" key="2">
    <citation type="journal article" date="2022" name="Microbiol. Resour. Announc.">
        <title>Whole-Genome Sequence of Entomortierella parvispora E1425, a Mucoromycotan Fungus Associated with Burkholderiaceae-Related Endosymbiotic Bacteria.</title>
        <authorList>
            <person name="Herlambang A."/>
            <person name="Guo Y."/>
            <person name="Takashima Y."/>
            <person name="Narisawa K."/>
            <person name="Ohta H."/>
            <person name="Nishizawa T."/>
        </authorList>
    </citation>
    <scope>NUCLEOTIDE SEQUENCE</scope>
    <source>
        <strain evidence="10">E1425</strain>
    </source>
</reference>
<dbReference type="InterPro" id="IPR033133">
    <property type="entry name" value="PUM-HD"/>
</dbReference>
<dbReference type="InterPro" id="IPR011989">
    <property type="entry name" value="ARM-like"/>
</dbReference>
<feature type="compositionally biased region" description="Polar residues" evidence="8">
    <location>
        <begin position="726"/>
        <end position="746"/>
    </location>
</feature>
<dbReference type="InterPro" id="IPR016024">
    <property type="entry name" value="ARM-type_fold"/>
</dbReference>
<feature type="compositionally biased region" description="Basic and acidic residues" evidence="8">
    <location>
        <begin position="804"/>
        <end position="825"/>
    </location>
</feature>
<feature type="compositionally biased region" description="Low complexity" evidence="8">
    <location>
        <begin position="686"/>
        <end position="708"/>
    </location>
</feature>
<feature type="compositionally biased region" description="Low complexity" evidence="8">
    <location>
        <begin position="290"/>
        <end position="301"/>
    </location>
</feature>
<dbReference type="GO" id="GO:0003730">
    <property type="term" value="F:mRNA 3'-UTR binding"/>
    <property type="evidence" value="ECO:0007669"/>
    <property type="project" value="TreeGrafter"/>
</dbReference>
<feature type="region of interest" description="Disordered" evidence="8">
    <location>
        <begin position="387"/>
        <end position="419"/>
    </location>
</feature>
<evidence type="ECO:0000259" key="9">
    <source>
        <dbReference type="PROSITE" id="PS50303"/>
    </source>
</evidence>
<dbReference type="SMART" id="SM00025">
    <property type="entry name" value="Pumilio"/>
    <property type="match status" value="8"/>
</dbReference>
<evidence type="ECO:0000256" key="5">
    <source>
        <dbReference type="ARBA" id="ARBA00060736"/>
    </source>
</evidence>
<feature type="repeat" description="Pumilio" evidence="7">
    <location>
        <begin position="1017"/>
        <end position="1052"/>
    </location>
</feature>
<accession>A0A9P3LTR7</accession>
<feature type="region of interest" description="Disordered" evidence="8">
    <location>
        <begin position="270"/>
        <end position="301"/>
    </location>
</feature>
<dbReference type="EMBL" id="BQFW01000003">
    <property type="protein sequence ID" value="GJJ70192.1"/>
    <property type="molecule type" value="Genomic_DNA"/>
</dbReference>
<comment type="caution">
    <text evidence="10">The sequence shown here is derived from an EMBL/GenBank/DDBJ whole genome shotgun (WGS) entry which is preliminary data.</text>
</comment>
<feature type="region of interest" description="Disordered" evidence="8">
    <location>
        <begin position="315"/>
        <end position="354"/>
    </location>
</feature>
<feature type="compositionally biased region" description="Polar residues" evidence="8">
    <location>
        <begin position="242"/>
        <end position="254"/>
    </location>
</feature>
<protein>
    <recommendedName>
        <fullName evidence="6">Pumilio homology domain family member 3</fullName>
    </recommendedName>
</protein>
<feature type="repeat" description="Pumilio" evidence="7">
    <location>
        <begin position="874"/>
        <end position="909"/>
    </location>
</feature>
<feature type="domain" description="PUM-HD" evidence="9">
    <location>
        <begin position="817"/>
        <end position="1172"/>
    </location>
</feature>
<feature type="compositionally biased region" description="Low complexity" evidence="8">
    <location>
        <begin position="788"/>
        <end position="802"/>
    </location>
</feature>
<dbReference type="PANTHER" id="PTHR12537:SF12">
    <property type="entry name" value="MATERNAL PROTEIN PUMILIO"/>
    <property type="match status" value="1"/>
</dbReference>
<feature type="compositionally biased region" description="Polar residues" evidence="8">
    <location>
        <begin position="86"/>
        <end position="107"/>
    </location>
</feature>
<sequence length="1234" mass="135597">MPQGAMAEQFARTLSSGALDHNSNSNTTAGNNSNSSNNNSSNSSSAFQGHFHQPTTMNQHGQQLANLLRGKLGDFDGFGDNFGQDISRSTSAPPNQLPRQTTQTSRFSGFDVDSQLSPDARSETSDYLHSGSPFAMPSTRSSQFASAQQQQPQRPSQQSSTVYSPGASWQLWSSTSSLLGSGSGLEDPKSPTSGLESNGFMGLDTRNADPAFQWRQELTSSELSLSDSHSPRQESGNGIGACNSTGRSAASMPTSPLFGAHSVDPLSHIWSQGVSTPSQDFPRSPSPHFGSGHSHQQQHGGHSILYQALSPNLSMRSPLTTPSTLRHEISDSPDLEPLDPRLGSEDMDERSSQITSVLSAALDGGDDEGILNLASARSPLFRTKFAPLQRSSSTPPGSFPLGRAPGGFTLDHGQDSGSADLESAMRSMQLGGMDDDLAAQQANLRRQQYQLGQQQLKLQQIQLQQQRQQQQNRSGQHQYMHGSHTPITAHSPYFDSQHMLKDPRLVNPQSDYDYMQLPGQYDFMGGRDSFASAAQKDLHSMLISHDEASLGLRANDLAYDPRRMHNTALGATPEYGKTRGLTSFQLQQQQQLHQYPPQMPPQQQQHHLQQLYMPNSTDMGGLPSVDFSGNTMRSAEFNHADTRATAAARAVNAAAEKKLRLQSQQIMIQQQQLMMMRQQHLQQQQLQQQQQSQQQTHPQHQLQLQNQHHSPVQKHGKQSGRGKHGNNYNNHGQSSSQITSPKHSQNGKGGGAGHEGATSGGESDYGRRQGNGHAGGSQRNQQHHHHQQQQQQQLQQQQLQQQADEAKDSENDPSHGLRSPLLEEFRNNKTNKKYELMDIAGSVVEFSGDQHGSRFIQQKLETATDEEKTMIFEEIMPQALQLMTDVFGNYVIQKFFEYGPQDQKAQLAKKMEGHVLSLALQMYGCRVVQKALEHVQSEQQAVLVLELDGHVLKCIKDQNGNHVIQKAIECVAAEHIQFIIGAFTGQVYTLATHPYGCRVIQRMFEHCADTKTPLMDELHRYIPSLVQDQYGNYVIQHILERGQPSEKSLVVSKVLGQVLQLSKHKFASNVVEKCVAYGSPLDRQRLIEEVLLPSSASTAISTAGKADNGSSATSPLVLMMKDQFANYVVQKMLDVVDGEQRDLLVARIRPHLQSLKKYTYGKHLITKVEKLMVMQEGRLNSSSLSLSSSAGGLLDGYLASPALSTGTLTPGPNSPVVGHAFTSATTKMPMSMSS</sequence>
<dbReference type="PANTHER" id="PTHR12537">
    <property type="entry name" value="RNA BINDING PROTEIN PUMILIO-RELATED"/>
    <property type="match status" value="1"/>
</dbReference>
<feature type="repeat" description="Pumilio" evidence="7">
    <location>
        <begin position="910"/>
        <end position="946"/>
    </location>
</feature>
<keyword evidence="11" id="KW-1185">Reference proteome</keyword>
<evidence type="ECO:0000256" key="7">
    <source>
        <dbReference type="PROSITE-ProRule" id="PRU00317"/>
    </source>
</evidence>
<organism evidence="10 11">
    <name type="scientific">Entomortierella parvispora</name>
    <dbReference type="NCBI Taxonomy" id="205924"/>
    <lineage>
        <taxon>Eukaryota</taxon>
        <taxon>Fungi</taxon>
        <taxon>Fungi incertae sedis</taxon>
        <taxon>Mucoromycota</taxon>
        <taxon>Mortierellomycotina</taxon>
        <taxon>Mortierellomycetes</taxon>
        <taxon>Mortierellales</taxon>
        <taxon>Mortierellaceae</taxon>
        <taxon>Entomortierella</taxon>
    </lineage>
</organism>
<feature type="compositionally biased region" description="Polar residues" evidence="8">
    <location>
        <begin position="270"/>
        <end position="281"/>
    </location>
</feature>
<feature type="compositionally biased region" description="Basic residues" evidence="8">
    <location>
        <begin position="711"/>
        <end position="724"/>
    </location>
</feature>
<keyword evidence="2" id="KW-0963">Cytoplasm</keyword>
<keyword evidence="4" id="KW-0694">RNA-binding</keyword>
<comment type="subcellular location">
    <subcellularLocation>
        <location evidence="1">Cytoplasm</location>
    </subcellularLocation>
</comment>
<dbReference type="AlphaFoldDB" id="A0A9P3LTR7"/>
<feature type="repeat" description="Pumilio" evidence="7">
    <location>
        <begin position="838"/>
        <end position="873"/>
    </location>
</feature>
<comment type="similarity">
    <text evidence="5">Belongs to the PUF3 family.</text>
</comment>
<dbReference type="FunFam" id="1.25.10.10:FF:000004">
    <property type="entry name" value="Pumilio homolog 1 isoform 2"/>
    <property type="match status" value="1"/>
</dbReference>
<name>A0A9P3LTR7_9FUNG</name>
<feature type="region of interest" description="Disordered" evidence="8">
    <location>
        <begin position="219"/>
        <end position="256"/>
    </location>
</feature>
<feature type="region of interest" description="Disordered" evidence="8">
    <location>
        <begin position="79"/>
        <end position="165"/>
    </location>
</feature>
<dbReference type="InterPro" id="IPR001313">
    <property type="entry name" value="Pumilio_RNA-bd_rpt"/>
</dbReference>
<feature type="region of interest" description="Disordered" evidence="8">
    <location>
        <begin position="17"/>
        <end position="61"/>
    </location>
</feature>
<dbReference type="GO" id="GO:0000288">
    <property type="term" value="P:nuclear-transcribed mRNA catabolic process, deadenylation-dependent decay"/>
    <property type="evidence" value="ECO:0007669"/>
    <property type="project" value="TreeGrafter"/>
</dbReference>
<feature type="region of interest" description="Disordered" evidence="8">
    <location>
        <begin position="180"/>
        <end position="206"/>
    </location>
</feature>
<evidence type="ECO:0000256" key="2">
    <source>
        <dbReference type="ARBA" id="ARBA00022490"/>
    </source>
</evidence>
<evidence type="ECO:0000256" key="3">
    <source>
        <dbReference type="ARBA" id="ARBA00022737"/>
    </source>
</evidence>
<proteinExistence type="inferred from homology"/>
<evidence type="ECO:0000256" key="8">
    <source>
        <dbReference type="SAM" id="MobiDB-lite"/>
    </source>
</evidence>
<dbReference type="SUPFAM" id="SSF48371">
    <property type="entry name" value="ARM repeat"/>
    <property type="match status" value="1"/>
</dbReference>
<dbReference type="InterPro" id="IPR033712">
    <property type="entry name" value="Pumilio_RNA-bd"/>
</dbReference>
<dbReference type="Pfam" id="PF00806">
    <property type="entry name" value="PUF"/>
    <property type="match status" value="8"/>
</dbReference>
<feature type="repeat" description="Pumilio" evidence="7">
    <location>
        <begin position="1111"/>
        <end position="1146"/>
    </location>
</feature>
<evidence type="ECO:0000256" key="1">
    <source>
        <dbReference type="ARBA" id="ARBA00004496"/>
    </source>
</evidence>